<dbReference type="InterPro" id="IPR004384">
    <property type="entry name" value="RNA_MeTrfase_TrmJ/LasT"/>
</dbReference>
<keyword evidence="7" id="KW-1185">Reference proteome</keyword>
<dbReference type="RefSeq" id="WP_013738590.1">
    <property type="nucleotide sequence ID" value="NC_015435.1"/>
</dbReference>
<dbReference type="GeneID" id="10494178"/>
<dbReference type="HOGENOM" id="CLU_056931_3_0_2"/>
<dbReference type="PATRIC" id="fig|1006006.8.peg.1994"/>
<organism evidence="6 7">
    <name type="scientific">Metallosphaera cuprina (strain Ar-4)</name>
    <dbReference type="NCBI Taxonomy" id="1006006"/>
    <lineage>
        <taxon>Archaea</taxon>
        <taxon>Thermoproteota</taxon>
        <taxon>Thermoprotei</taxon>
        <taxon>Sulfolobales</taxon>
        <taxon>Sulfolobaceae</taxon>
        <taxon>Metallosphaera</taxon>
    </lineage>
</organism>
<feature type="domain" description="tRNA/rRNA methyltransferase SpoU type" evidence="5">
    <location>
        <begin position="2"/>
        <end position="149"/>
    </location>
</feature>
<accession>F4G1T5</accession>
<evidence type="ECO:0000256" key="1">
    <source>
        <dbReference type="ARBA" id="ARBA00007228"/>
    </source>
</evidence>
<evidence type="ECO:0000256" key="4">
    <source>
        <dbReference type="ARBA" id="ARBA00022691"/>
    </source>
</evidence>
<evidence type="ECO:0000259" key="5">
    <source>
        <dbReference type="Pfam" id="PF00588"/>
    </source>
</evidence>
<evidence type="ECO:0000256" key="3">
    <source>
        <dbReference type="ARBA" id="ARBA00022679"/>
    </source>
</evidence>
<proteinExistence type="inferred from homology"/>
<dbReference type="STRING" id="1006006.Mcup_1990"/>
<dbReference type="Gene3D" id="3.40.1280.10">
    <property type="match status" value="1"/>
</dbReference>
<keyword evidence="2 6" id="KW-0489">Methyltransferase</keyword>
<dbReference type="GO" id="GO:0008173">
    <property type="term" value="F:RNA methyltransferase activity"/>
    <property type="evidence" value="ECO:0007669"/>
    <property type="project" value="InterPro"/>
</dbReference>
<dbReference type="Pfam" id="PF00588">
    <property type="entry name" value="SpoU_methylase"/>
    <property type="match status" value="1"/>
</dbReference>
<dbReference type="AlphaFoldDB" id="F4G1T5"/>
<gene>
    <name evidence="6" type="ordered locus">Mcup_1990</name>
</gene>
<dbReference type="InterPro" id="IPR029028">
    <property type="entry name" value="Alpha/beta_knot_MTases"/>
</dbReference>
<sequence>MIRVILVEPEGEYNVGFIARLCKNFDVDQLYIVNPKCDLDKAKQFSAKGNTFLERAKVVDKLEDAIEDLDLKISTSSIADSKGDMLRKSMAPWEISSLIGRRQVGLVFGRESVGLTREEIAMTDIMVFIPANRDYPVLNLSHAVSIILYELWKSKVNENRISNDMNVSSETLGFIDKYVKLIYNDVRRSDGDDAMYVATKRSLFRGIRDEEEGRAVVRFLRKVYMRILHTQE</sequence>
<dbReference type="PANTHER" id="PTHR42786:SF2">
    <property type="entry name" value="TRNA (CYTIDINE_URIDINE-2'-O-)-METHYLTRANSFERASE TRMJ"/>
    <property type="match status" value="1"/>
</dbReference>
<dbReference type="eggNOG" id="arCOG01018">
    <property type="taxonomic scope" value="Archaea"/>
</dbReference>
<reference evidence="6 7" key="1">
    <citation type="journal article" date="2011" name="J. Bacteriol.">
        <title>Complete genome sequence of Metallosphaera cuprina, a metal sulfide-oxidizing archaeon from a hot spring.</title>
        <authorList>
            <person name="Liu L.J."/>
            <person name="You X.Y."/>
            <person name="Zheng H."/>
            <person name="Wang S."/>
            <person name="Jiang C.Y."/>
            <person name="Liu S.J."/>
        </authorList>
    </citation>
    <scope>NUCLEOTIDE SEQUENCE [LARGE SCALE GENOMIC DNA]</scope>
    <source>
        <strain evidence="6 7">Ar-4</strain>
    </source>
</reference>
<dbReference type="GO" id="GO:0003723">
    <property type="term" value="F:RNA binding"/>
    <property type="evidence" value="ECO:0007669"/>
    <property type="project" value="InterPro"/>
</dbReference>
<evidence type="ECO:0000256" key="2">
    <source>
        <dbReference type="ARBA" id="ARBA00022603"/>
    </source>
</evidence>
<keyword evidence="4" id="KW-0949">S-adenosyl-L-methionine</keyword>
<dbReference type="GO" id="GO:0005829">
    <property type="term" value="C:cytosol"/>
    <property type="evidence" value="ECO:0007669"/>
    <property type="project" value="TreeGrafter"/>
</dbReference>
<dbReference type="OrthoDB" id="372184at2157"/>
<dbReference type="InterPro" id="IPR053648">
    <property type="entry name" value="tRNA_Cytidine-2'-O-MTase"/>
</dbReference>
<dbReference type="PIRSF" id="PIRSF004808">
    <property type="entry name" value="LasT"/>
    <property type="match status" value="1"/>
</dbReference>
<keyword evidence="3" id="KW-0808">Transferase</keyword>
<protein>
    <submittedName>
        <fullName evidence="6">tRNA/rRNA methyltransferase (SpoU)</fullName>
    </submittedName>
</protein>
<dbReference type="SUPFAM" id="SSF75217">
    <property type="entry name" value="alpha/beta knot"/>
    <property type="match status" value="1"/>
</dbReference>
<dbReference type="Proteomes" id="UP000007812">
    <property type="component" value="Chromosome"/>
</dbReference>
<evidence type="ECO:0000313" key="7">
    <source>
        <dbReference type="Proteomes" id="UP000007812"/>
    </source>
</evidence>
<evidence type="ECO:0000313" key="6">
    <source>
        <dbReference type="EMBL" id="AEB96092.1"/>
    </source>
</evidence>
<dbReference type="KEGG" id="mcn:Mcup_1990"/>
<name>F4G1T5_METCR</name>
<dbReference type="InterPro" id="IPR029026">
    <property type="entry name" value="tRNA_m1G_MTases_N"/>
</dbReference>
<dbReference type="CDD" id="cd18093">
    <property type="entry name" value="SpoU-like_TrmJ"/>
    <property type="match status" value="1"/>
</dbReference>
<comment type="similarity">
    <text evidence="1">Belongs to the class IV-like SAM-binding methyltransferase superfamily. RNA methyltransferase TrmH family.</text>
</comment>
<dbReference type="EMBL" id="CP002656">
    <property type="protein sequence ID" value="AEB96092.1"/>
    <property type="molecule type" value="Genomic_DNA"/>
</dbReference>
<dbReference type="NCBIfam" id="NF041077">
    <property type="entry name" value="tRNAmeth_TrmJ_Sulfolob"/>
    <property type="match status" value="1"/>
</dbReference>
<dbReference type="InterPro" id="IPR001537">
    <property type="entry name" value="SpoU_MeTrfase"/>
</dbReference>
<dbReference type="GO" id="GO:0002128">
    <property type="term" value="P:tRNA nucleoside ribose methylation"/>
    <property type="evidence" value="ECO:0007669"/>
    <property type="project" value="TreeGrafter"/>
</dbReference>
<dbReference type="PANTHER" id="PTHR42786">
    <property type="entry name" value="TRNA/RRNA METHYLTRANSFERASE"/>
    <property type="match status" value="1"/>
</dbReference>